<dbReference type="InterPro" id="IPR036629">
    <property type="entry name" value="YjbJ_sf"/>
</dbReference>
<proteinExistence type="inferred from homology"/>
<dbReference type="AlphaFoldDB" id="A0A9W6US58"/>
<dbReference type="InterPro" id="IPR008462">
    <property type="entry name" value="CsbD"/>
</dbReference>
<evidence type="ECO:0000313" key="4">
    <source>
        <dbReference type="EMBL" id="GLW62311.1"/>
    </source>
</evidence>
<feature type="domain" description="CsbD-like" evidence="3">
    <location>
        <begin position="5"/>
        <end position="56"/>
    </location>
</feature>
<gene>
    <name evidence="4" type="ORF">Arub01_05550</name>
</gene>
<dbReference type="SUPFAM" id="SSF69047">
    <property type="entry name" value="Hypothetical protein YjbJ"/>
    <property type="match status" value="1"/>
</dbReference>
<name>A0A9W6US58_9ACTN</name>
<feature type="region of interest" description="Disordered" evidence="2">
    <location>
        <begin position="1"/>
        <end position="64"/>
    </location>
</feature>
<organism evidence="4 5">
    <name type="scientific">Actinomadura rubrobrunea</name>
    <dbReference type="NCBI Taxonomy" id="115335"/>
    <lineage>
        <taxon>Bacteria</taxon>
        <taxon>Bacillati</taxon>
        <taxon>Actinomycetota</taxon>
        <taxon>Actinomycetes</taxon>
        <taxon>Streptosporangiales</taxon>
        <taxon>Thermomonosporaceae</taxon>
        <taxon>Actinomadura</taxon>
    </lineage>
</organism>
<accession>A0A9W6US58</accession>
<evidence type="ECO:0000256" key="2">
    <source>
        <dbReference type="SAM" id="MobiDB-lite"/>
    </source>
</evidence>
<reference evidence="4" key="1">
    <citation type="submission" date="2023-02" db="EMBL/GenBank/DDBJ databases">
        <title>Actinomadura rubrobrunea NBRC 14622.</title>
        <authorList>
            <person name="Ichikawa N."/>
            <person name="Sato H."/>
            <person name="Tonouchi N."/>
        </authorList>
    </citation>
    <scope>NUCLEOTIDE SEQUENCE</scope>
    <source>
        <strain evidence="4">NBRC 14622</strain>
    </source>
</reference>
<dbReference type="Pfam" id="PF05532">
    <property type="entry name" value="CsbD"/>
    <property type="match status" value="1"/>
</dbReference>
<comment type="similarity">
    <text evidence="1">Belongs to the UPF0337 (CsbD) family.</text>
</comment>
<dbReference type="Proteomes" id="UP001165124">
    <property type="component" value="Unassembled WGS sequence"/>
</dbReference>
<dbReference type="RefSeq" id="WP_067914826.1">
    <property type="nucleotide sequence ID" value="NZ_BSRZ01000001.1"/>
</dbReference>
<dbReference type="Gene3D" id="1.10.1470.10">
    <property type="entry name" value="YjbJ"/>
    <property type="match status" value="1"/>
</dbReference>
<evidence type="ECO:0000313" key="5">
    <source>
        <dbReference type="Proteomes" id="UP001165124"/>
    </source>
</evidence>
<dbReference type="EMBL" id="BSRZ01000001">
    <property type="protein sequence ID" value="GLW62311.1"/>
    <property type="molecule type" value="Genomic_DNA"/>
</dbReference>
<evidence type="ECO:0000256" key="1">
    <source>
        <dbReference type="ARBA" id="ARBA00009129"/>
    </source>
</evidence>
<evidence type="ECO:0000259" key="3">
    <source>
        <dbReference type="Pfam" id="PF05532"/>
    </source>
</evidence>
<feature type="compositionally biased region" description="Basic and acidic residues" evidence="2">
    <location>
        <begin position="17"/>
        <end position="64"/>
    </location>
</feature>
<keyword evidence="5" id="KW-1185">Reference proteome</keyword>
<sequence>MGFLDKMKNRFQRTKGRAKEETGHHTRDPYLESEGKKDRVSGDMKQVGEKAKEAAREARRMMGR</sequence>
<protein>
    <recommendedName>
        <fullName evidence="3">CsbD-like domain-containing protein</fullName>
    </recommendedName>
</protein>
<comment type="caution">
    <text evidence="4">The sequence shown here is derived from an EMBL/GenBank/DDBJ whole genome shotgun (WGS) entry which is preliminary data.</text>
</comment>